<evidence type="ECO:0000313" key="2">
    <source>
        <dbReference type="EMBL" id="RKU40981.1"/>
    </source>
</evidence>
<gene>
    <name evidence="2" type="ORF">DL546_001257</name>
</gene>
<feature type="compositionally biased region" description="Acidic residues" evidence="1">
    <location>
        <begin position="86"/>
        <end position="95"/>
    </location>
</feature>
<sequence length="154" mass="17096">MNVYFVIVSDTGSGETTQLTGVIGYMVDKMAQLGTIITHTPAAGDDGVLETGRRRDGRDPREGGLLALEFSTWEQSTSDDRHDQMSEDGDEEGDQGGEVRYGLQGFWICKRTVANRDFCASERLANIATMNYEQLVATGREAYTNHVPRLQRRS</sequence>
<keyword evidence="3" id="KW-1185">Reference proteome</keyword>
<dbReference type="AlphaFoldDB" id="A0A420XZ83"/>
<organism evidence="2 3">
    <name type="scientific">Coniochaeta pulveracea</name>
    <dbReference type="NCBI Taxonomy" id="177199"/>
    <lineage>
        <taxon>Eukaryota</taxon>
        <taxon>Fungi</taxon>
        <taxon>Dikarya</taxon>
        <taxon>Ascomycota</taxon>
        <taxon>Pezizomycotina</taxon>
        <taxon>Sordariomycetes</taxon>
        <taxon>Sordariomycetidae</taxon>
        <taxon>Coniochaetales</taxon>
        <taxon>Coniochaetaceae</taxon>
        <taxon>Coniochaeta</taxon>
    </lineage>
</organism>
<feature type="region of interest" description="Disordered" evidence="1">
    <location>
        <begin position="73"/>
        <end position="96"/>
    </location>
</feature>
<proteinExistence type="predicted"/>
<evidence type="ECO:0000256" key="1">
    <source>
        <dbReference type="SAM" id="MobiDB-lite"/>
    </source>
</evidence>
<reference evidence="2 3" key="1">
    <citation type="submission" date="2018-08" db="EMBL/GenBank/DDBJ databases">
        <title>Draft genome of the lignicolous fungus Coniochaeta pulveracea.</title>
        <authorList>
            <person name="Borstlap C.J."/>
            <person name="De Witt R.N."/>
            <person name="Botha A."/>
            <person name="Volschenk H."/>
        </authorList>
    </citation>
    <scope>NUCLEOTIDE SEQUENCE [LARGE SCALE GENOMIC DNA]</scope>
    <source>
        <strain evidence="2 3">CAB683</strain>
    </source>
</reference>
<dbReference type="Proteomes" id="UP000275385">
    <property type="component" value="Unassembled WGS sequence"/>
</dbReference>
<comment type="caution">
    <text evidence="2">The sequence shown here is derived from an EMBL/GenBank/DDBJ whole genome shotgun (WGS) entry which is preliminary data.</text>
</comment>
<evidence type="ECO:0000313" key="3">
    <source>
        <dbReference type="Proteomes" id="UP000275385"/>
    </source>
</evidence>
<dbReference type="EMBL" id="QVQW01000085">
    <property type="protein sequence ID" value="RKU40981.1"/>
    <property type="molecule type" value="Genomic_DNA"/>
</dbReference>
<name>A0A420XZ83_9PEZI</name>
<protein>
    <submittedName>
        <fullName evidence="2">Uncharacterized protein</fullName>
    </submittedName>
</protein>
<accession>A0A420XZ83</accession>